<name>A0A645DQN2_9ZZZZ</name>
<organism evidence="1">
    <name type="scientific">bioreactor metagenome</name>
    <dbReference type="NCBI Taxonomy" id="1076179"/>
    <lineage>
        <taxon>unclassified sequences</taxon>
        <taxon>metagenomes</taxon>
        <taxon>ecological metagenomes</taxon>
    </lineage>
</organism>
<accession>A0A645DQN2</accession>
<comment type="caution">
    <text evidence="1">The sequence shown here is derived from an EMBL/GenBank/DDBJ whole genome shotgun (WGS) entry which is preliminary data.</text>
</comment>
<proteinExistence type="predicted"/>
<gene>
    <name evidence="1" type="ORF">SDC9_138577</name>
</gene>
<evidence type="ECO:0000313" key="1">
    <source>
        <dbReference type="EMBL" id="MPM91448.1"/>
    </source>
</evidence>
<reference evidence="1" key="1">
    <citation type="submission" date="2019-08" db="EMBL/GenBank/DDBJ databases">
        <authorList>
            <person name="Kucharzyk K."/>
            <person name="Murdoch R.W."/>
            <person name="Higgins S."/>
            <person name="Loffler F."/>
        </authorList>
    </citation>
    <scope>NUCLEOTIDE SEQUENCE</scope>
</reference>
<dbReference type="EMBL" id="VSSQ01038502">
    <property type="protein sequence ID" value="MPM91448.1"/>
    <property type="molecule type" value="Genomic_DNA"/>
</dbReference>
<dbReference type="AlphaFoldDB" id="A0A645DQN2"/>
<sequence>MRTVVGFVSELVRRFIVVSSAYKPDVVGNPNSSTLDQQRWCVWQLALRQTDESISWVILFERREEFSKILLRARQVHLVQQDDVAPVLVSGCLRTVETLQAIALIEALLECVVVP</sequence>
<protein>
    <submittedName>
        <fullName evidence="1">Uncharacterized protein</fullName>
    </submittedName>
</protein>